<dbReference type="GO" id="GO:0046914">
    <property type="term" value="F:transition metal ion binding"/>
    <property type="evidence" value="ECO:0007669"/>
    <property type="project" value="UniProtKB-ARBA"/>
</dbReference>
<keyword evidence="4" id="KW-0378">Hydrolase</keyword>
<dbReference type="EMBL" id="LR877149">
    <property type="protein sequence ID" value="CAD2215406.1"/>
    <property type="molecule type" value="Genomic_DNA"/>
</dbReference>
<sequence>MQSYTQLESIFSRIYRLNHLLSLAGWDAQVNMPPKGAEARGEAMSELERYTHELLTSPVTKDLLEKAKLAPKMSPMESANLREMRRLFESESLLPEEFVQRKSKLTTKAQVVWQESREKNSFQTYLPVLKELVATAREEGKYRSSTTNMSVYEALLDVFEPGMNLKTLDAVFADVKSWLPSLLKQVVEKQEKMNEANPIVPITTPISKEKQEALGKHMMGIWQFDLEAGRLDSSAHPFTGMTKEDTRITTNYNPTDVEQSLYAVIHETGHAKYEQNCGPREMITQPICNARSLGLHESQSLFAEMQVGRSAAFSAFLTPLLKEFYGEQPSFQEENLKRIAQKVKPGFIRVHADEVSYPLHIILRYEIERALIEGTMEAEDVPKVWNAKMKEYLGLDPGDRDDLGCLQDIHWSGGAFGYFPTYTLGSMFAAQLMATIKKELGEEEVRRCIRSGELSPIFAKQKEKIWDVGCTYETEDLMIRATGEKLNPAYFREHLERRYLRGED</sequence>
<dbReference type="GO" id="GO:0004181">
    <property type="term" value="F:metallocarboxypeptidase activity"/>
    <property type="evidence" value="ECO:0007669"/>
    <property type="project" value="InterPro"/>
</dbReference>
<reference evidence="10 11" key="1">
    <citation type="submission" date="2020-08" db="EMBL/GenBank/DDBJ databases">
        <authorList>
            <person name="Newling K."/>
            <person name="Davey J."/>
            <person name="Forrester S."/>
        </authorList>
    </citation>
    <scope>NUCLEOTIDE SEQUENCE [LARGE SCALE GENOMIC DNA]</scope>
    <source>
        <strain evidence="11">Crithidia deanei Carvalho (ATCC PRA-265)</strain>
    </source>
</reference>
<feature type="active site" description="Proton donor/acceptor" evidence="9">
    <location>
        <position position="267"/>
    </location>
</feature>
<dbReference type="PANTHER" id="PTHR34217:SF1">
    <property type="entry name" value="CARBOXYPEPTIDASE 1"/>
    <property type="match status" value="1"/>
</dbReference>
<dbReference type="FunFam" id="1.10.1370.30:FF:000003">
    <property type="entry name" value="Thermostable carboxypeptidase 1"/>
    <property type="match status" value="1"/>
</dbReference>
<dbReference type="SUPFAM" id="SSF55486">
    <property type="entry name" value="Metalloproteases ('zincins'), catalytic domain"/>
    <property type="match status" value="1"/>
</dbReference>
<evidence type="ECO:0000256" key="1">
    <source>
        <dbReference type="ARBA" id="ARBA00022645"/>
    </source>
</evidence>
<dbReference type="CDD" id="cd06460">
    <property type="entry name" value="M32_Taq"/>
    <property type="match status" value="1"/>
</dbReference>
<dbReference type="OrthoDB" id="275647at2759"/>
<dbReference type="InterPro" id="IPR001333">
    <property type="entry name" value="Peptidase_M32_Taq"/>
</dbReference>
<protein>
    <recommendedName>
        <fullName evidence="8">carboxypeptidase Taq</fullName>
        <ecNumber evidence="8">3.4.17.19</ecNumber>
    </recommendedName>
</protein>
<keyword evidence="2" id="KW-0645">Protease</keyword>
<dbReference type="GO" id="GO:0006508">
    <property type="term" value="P:proteolysis"/>
    <property type="evidence" value="ECO:0007669"/>
    <property type="project" value="UniProtKB-KW"/>
</dbReference>
<dbReference type="Pfam" id="PF02074">
    <property type="entry name" value="Peptidase_M32"/>
    <property type="match status" value="1"/>
</dbReference>
<dbReference type="EC" id="3.4.17.19" evidence="8"/>
<evidence type="ECO:0000256" key="6">
    <source>
        <dbReference type="ARBA" id="ARBA00052755"/>
    </source>
</evidence>
<comment type="catalytic activity">
    <reaction evidence="6">
        <text>Release of a C-terminal amino acid with broad specificity, except for -Pro.</text>
        <dbReference type="EC" id="3.4.17.19"/>
    </reaction>
</comment>
<evidence type="ECO:0000256" key="2">
    <source>
        <dbReference type="ARBA" id="ARBA00022670"/>
    </source>
</evidence>
<dbReference type="PRINTS" id="PR00998">
    <property type="entry name" value="CRBOXYPTASET"/>
</dbReference>
<keyword evidence="11" id="KW-1185">Reference proteome</keyword>
<dbReference type="AlphaFoldDB" id="A0A7G2C6L6"/>
<evidence type="ECO:0000313" key="10">
    <source>
        <dbReference type="EMBL" id="CAD2215406.1"/>
    </source>
</evidence>
<keyword evidence="5" id="KW-0482">Metalloprotease</keyword>
<evidence type="ECO:0000256" key="7">
    <source>
        <dbReference type="ARBA" id="ARBA00061580"/>
    </source>
</evidence>
<organism evidence="10 11">
    <name type="scientific">Angomonas deanei</name>
    <dbReference type="NCBI Taxonomy" id="59799"/>
    <lineage>
        <taxon>Eukaryota</taxon>
        <taxon>Discoba</taxon>
        <taxon>Euglenozoa</taxon>
        <taxon>Kinetoplastea</taxon>
        <taxon>Metakinetoplastina</taxon>
        <taxon>Trypanosomatida</taxon>
        <taxon>Trypanosomatidae</taxon>
        <taxon>Strigomonadinae</taxon>
        <taxon>Angomonas</taxon>
    </lineage>
</organism>
<evidence type="ECO:0000256" key="4">
    <source>
        <dbReference type="ARBA" id="ARBA00022801"/>
    </source>
</evidence>
<gene>
    <name evidence="10" type="ORF">ADEAN_000286100</name>
</gene>
<name>A0A7G2C6L6_9TRYP</name>
<keyword evidence="3" id="KW-0479">Metal-binding</keyword>
<comment type="similarity">
    <text evidence="7">Belongs to the peptidase M32 family.</text>
</comment>
<evidence type="ECO:0000256" key="9">
    <source>
        <dbReference type="PIRSR" id="PIRSR006615-2"/>
    </source>
</evidence>
<dbReference type="Gene3D" id="1.10.1370.30">
    <property type="match status" value="1"/>
</dbReference>
<dbReference type="PANTHER" id="PTHR34217">
    <property type="entry name" value="METAL-DEPENDENT CARBOXYPEPTIDASE"/>
    <property type="match status" value="1"/>
</dbReference>
<keyword evidence="1 10" id="KW-0121">Carboxypeptidase</keyword>
<dbReference type="Proteomes" id="UP000515908">
    <property type="component" value="Chromosome 05"/>
</dbReference>
<accession>A0A7G2C6L6</accession>
<dbReference type="PIRSF" id="PIRSF006615">
    <property type="entry name" value="Zn_crbxpep_Taq"/>
    <property type="match status" value="1"/>
</dbReference>
<evidence type="ECO:0000256" key="8">
    <source>
        <dbReference type="ARBA" id="ARBA00066553"/>
    </source>
</evidence>
<evidence type="ECO:0000256" key="5">
    <source>
        <dbReference type="ARBA" id="ARBA00023049"/>
    </source>
</evidence>
<proteinExistence type="inferred from homology"/>
<evidence type="ECO:0000256" key="3">
    <source>
        <dbReference type="ARBA" id="ARBA00022723"/>
    </source>
</evidence>
<dbReference type="VEuPathDB" id="TriTrypDB:ADEAN_000286100"/>
<evidence type="ECO:0000313" key="11">
    <source>
        <dbReference type="Proteomes" id="UP000515908"/>
    </source>
</evidence>
<dbReference type="PROSITE" id="PS52034">
    <property type="entry name" value="PEPTIDASE_M32"/>
    <property type="match status" value="1"/>
</dbReference>